<dbReference type="AlphaFoldDB" id="A0A1D9Q7Z5"/>
<dbReference type="VEuPathDB" id="FungiDB:sscle_07g058380"/>
<name>A0A1D9Q7Z5_SCLS1</name>
<dbReference type="OrthoDB" id="2343925at2759"/>
<accession>A0A1D9Q7Z5</accession>
<sequence>MAMAEYERELLLVSKTRLRSLADKKVRNVVDIFFSVTDSYGYIYLAIARGITTRLA</sequence>
<dbReference type="RefSeq" id="XP_001595115.1">
    <property type="nucleotide sequence ID" value="XM_001595065.1"/>
</dbReference>
<proteinExistence type="predicted"/>
<evidence type="ECO:0000313" key="1">
    <source>
        <dbReference type="EMBL" id="APA11068.1"/>
    </source>
</evidence>
<evidence type="ECO:0000313" key="2">
    <source>
        <dbReference type="Proteomes" id="UP000177798"/>
    </source>
</evidence>
<organism evidence="1 2">
    <name type="scientific">Sclerotinia sclerotiorum (strain ATCC 18683 / 1980 / Ss-1)</name>
    <name type="common">White mold</name>
    <name type="synonym">Whetzelinia sclerotiorum</name>
    <dbReference type="NCBI Taxonomy" id="665079"/>
    <lineage>
        <taxon>Eukaryota</taxon>
        <taxon>Fungi</taxon>
        <taxon>Dikarya</taxon>
        <taxon>Ascomycota</taxon>
        <taxon>Pezizomycotina</taxon>
        <taxon>Leotiomycetes</taxon>
        <taxon>Helotiales</taxon>
        <taxon>Sclerotiniaceae</taxon>
        <taxon>Sclerotinia</taxon>
    </lineage>
</organism>
<dbReference type="EMBL" id="CP017820">
    <property type="protein sequence ID" value="APA11068.1"/>
    <property type="molecule type" value="Genomic_DNA"/>
</dbReference>
<gene>
    <name evidence="1" type="ORF">sscle_07g058380</name>
</gene>
<dbReference type="Proteomes" id="UP000177798">
    <property type="component" value="Chromosome 7"/>
</dbReference>
<reference evidence="2" key="1">
    <citation type="journal article" date="2017" name="Genome Biol. Evol.">
        <title>The complete genome sequence of the phytopathogenic fungus Sclerotinia sclerotiorum reveals insights into the genome architecture of broad host range pathogens.</title>
        <authorList>
            <person name="Derbyshire M."/>
            <person name="Denton-Giles M."/>
            <person name="Hegedus D."/>
            <person name="Seifbarghy S."/>
            <person name="Rollins J."/>
            <person name="van Kan J."/>
            <person name="Seidl M.F."/>
            <person name="Faino L."/>
            <person name="Mbengue M."/>
            <person name="Navaud O."/>
            <person name="Raffaele S."/>
            <person name="Hammond-Kosack K."/>
            <person name="Heard S."/>
            <person name="Oliver R."/>
        </authorList>
    </citation>
    <scope>NUCLEOTIDE SEQUENCE [LARGE SCALE GENOMIC DNA]</scope>
    <source>
        <strain evidence="2">ATCC 18683 / 1980 / Ss-1</strain>
    </source>
</reference>
<protein>
    <submittedName>
        <fullName evidence="1">Uncharacterized protein</fullName>
    </submittedName>
</protein>
<dbReference type="KEGG" id="ssl:SS1G_03203"/>